<dbReference type="Gene3D" id="3.90.180.10">
    <property type="entry name" value="Medium-chain alcohol dehydrogenases, catalytic domain"/>
    <property type="match status" value="1"/>
</dbReference>
<dbReference type="PROSITE" id="PS00059">
    <property type="entry name" value="ADH_ZINC"/>
    <property type="match status" value="1"/>
</dbReference>
<evidence type="ECO:0000313" key="7">
    <source>
        <dbReference type="Proteomes" id="UP000006230"/>
    </source>
</evidence>
<dbReference type="PANTHER" id="PTHR43401:SF2">
    <property type="entry name" value="L-THREONINE 3-DEHYDROGENASE"/>
    <property type="match status" value="1"/>
</dbReference>
<keyword evidence="2" id="KW-0479">Metal-binding</keyword>
<dbReference type="RefSeq" id="WP_007803616.1">
    <property type="nucleotide sequence ID" value="NZ_DS022279.1"/>
</dbReference>
<comment type="caution">
    <text evidence="6">The sequence shown here is derived from an EMBL/GenBank/DDBJ whole genome shotgun (WGS) entry which is preliminary data.</text>
</comment>
<dbReference type="InterPro" id="IPR036291">
    <property type="entry name" value="NAD(P)-bd_dom_sf"/>
</dbReference>
<evidence type="ECO:0000256" key="2">
    <source>
        <dbReference type="ARBA" id="ARBA00022723"/>
    </source>
</evidence>
<keyword evidence="7" id="KW-1185">Reference proteome</keyword>
<dbReference type="InterPro" id="IPR011032">
    <property type="entry name" value="GroES-like_sf"/>
</dbReference>
<dbReference type="Pfam" id="PF08240">
    <property type="entry name" value="ADH_N"/>
    <property type="match status" value="1"/>
</dbReference>
<keyword evidence="4" id="KW-0560">Oxidoreductase</keyword>
<dbReference type="Proteomes" id="UP000006230">
    <property type="component" value="Unassembled WGS sequence"/>
</dbReference>
<dbReference type="SUPFAM" id="SSF50129">
    <property type="entry name" value="GroES-like"/>
    <property type="match status" value="1"/>
</dbReference>
<dbReference type="SMART" id="SM00829">
    <property type="entry name" value="PKS_ER"/>
    <property type="match status" value="1"/>
</dbReference>
<dbReference type="Pfam" id="PF16912">
    <property type="entry name" value="Glu_dehyd_C"/>
    <property type="match status" value="1"/>
</dbReference>
<evidence type="ECO:0000256" key="4">
    <source>
        <dbReference type="ARBA" id="ARBA00023002"/>
    </source>
</evidence>
<dbReference type="EMBL" id="AATQ01000003">
    <property type="protein sequence ID" value="EAU47909.1"/>
    <property type="molecule type" value="Genomic_DNA"/>
</dbReference>
<evidence type="ECO:0000256" key="1">
    <source>
        <dbReference type="ARBA" id="ARBA00001947"/>
    </source>
</evidence>
<reference evidence="6 7" key="1">
    <citation type="journal article" date="2010" name="J. Bacteriol.">
        <title>Genome sequences of Pelagibaca bermudensis HTCC2601T and Maritimibacter alkaliphilus HTCC2654T, the type strains of two marine Roseobacter genera.</title>
        <authorList>
            <person name="Thrash J.C."/>
            <person name="Cho J.C."/>
            <person name="Ferriera S."/>
            <person name="Johnson J."/>
            <person name="Vergin K.L."/>
            <person name="Giovannoni S.J."/>
        </authorList>
    </citation>
    <scope>NUCLEOTIDE SEQUENCE [LARGE SCALE GENOMIC DNA]</scope>
    <source>
        <strain evidence="7">DSM 26914 / JCM 13377 / KCTC 12554 / HTCC2601</strain>
    </source>
</reference>
<dbReference type="Gene3D" id="3.40.50.720">
    <property type="entry name" value="NAD(P)-binding Rossmann-like Domain"/>
    <property type="match status" value="1"/>
</dbReference>
<proteinExistence type="predicted"/>
<dbReference type="InterPro" id="IPR031640">
    <property type="entry name" value="Glu_dehyd_C"/>
</dbReference>
<dbReference type="SUPFAM" id="SSF51735">
    <property type="entry name" value="NAD(P)-binding Rossmann-fold domains"/>
    <property type="match status" value="1"/>
</dbReference>
<comment type="cofactor">
    <cofactor evidence="1">
        <name>Zn(2+)</name>
        <dbReference type="ChEBI" id="CHEBI:29105"/>
    </cofactor>
</comment>
<dbReference type="GO" id="GO:0016616">
    <property type="term" value="F:oxidoreductase activity, acting on the CH-OH group of donors, NAD or NADP as acceptor"/>
    <property type="evidence" value="ECO:0007669"/>
    <property type="project" value="UniProtKB-ARBA"/>
</dbReference>
<dbReference type="InterPro" id="IPR020843">
    <property type="entry name" value="ER"/>
</dbReference>
<dbReference type="HOGENOM" id="CLU_026673_11_0_5"/>
<organism evidence="6 7">
    <name type="scientific">Salipiger bermudensis (strain DSM 26914 / JCM 13377 / KCTC 12554 / HTCC2601)</name>
    <name type="common">Pelagibaca bermudensis</name>
    <dbReference type="NCBI Taxonomy" id="314265"/>
    <lineage>
        <taxon>Bacteria</taxon>
        <taxon>Pseudomonadati</taxon>
        <taxon>Pseudomonadota</taxon>
        <taxon>Alphaproteobacteria</taxon>
        <taxon>Rhodobacterales</taxon>
        <taxon>Roseobacteraceae</taxon>
        <taxon>Salipiger</taxon>
    </lineage>
</organism>
<keyword evidence="3" id="KW-0862">Zinc</keyword>
<dbReference type="OrthoDB" id="9809185at2"/>
<dbReference type="AlphaFoldDB" id="Q0FV22"/>
<evidence type="ECO:0000259" key="5">
    <source>
        <dbReference type="SMART" id="SM00829"/>
    </source>
</evidence>
<dbReference type="GO" id="GO:0008270">
    <property type="term" value="F:zinc ion binding"/>
    <property type="evidence" value="ECO:0007669"/>
    <property type="project" value="InterPro"/>
</dbReference>
<protein>
    <submittedName>
        <fullName evidence="6">Sorbitol dehydrogenase</fullName>
    </submittedName>
</protein>
<dbReference type="InterPro" id="IPR050129">
    <property type="entry name" value="Zn_alcohol_dh"/>
</dbReference>
<evidence type="ECO:0000313" key="6">
    <source>
        <dbReference type="EMBL" id="EAU47909.1"/>
    </source>
</evidence>
<sequence>MLALRKTRAGTGVSLVSTSFCGPGPGRGEVEVAVQAAGICGSDLHAVAWDPSYGFMEPLLPLTLGHEFAGTVTATGEGVSRVVTGDRVVCSPTLTCGRCEGCRQGRPSACEARQIVGLHRDGGFAERVRVPESVLHRLPAAIGFERAALAEPLSIAVNAVNVAEVAAGDRVLVLGPGPIGLACAFVAQERGAKVLLAGLRDAARLRIAREMGIEAVVDLAERPLDAALQTSFGGRCDRVIEATGVAASVGQGLQALRPEGIFVAAGIHAAPCDLDLSRLVREKKQLRGAHDTTPAAFAEAISLLERRGDALAHLITHTLPLSRGEEAFALARDGAAMKVLLHPEPLGGQTT</sequence>
<dbReference type="eggNOG" id="COG1063">
    <property type="taxonomic scope" value="Bacteria"/>
</dbReference>
<accession>Q0FV22</accession>
<gene>
    <name evidence="6" type="ORF">R2601_00680</name>
</gene>
<dbReference type="InterPro" id="IPR013154">
    <property type="entry name" value="ADH-like_N"/>
</dbReference>
<evidence type="ECO:0000256" key="3">
    <source>
        <dbReference type="ARBA" id="ARBA00022833"/>
    </source>
</evidence>
<dbReference type="STRING" id="314265.R2601_00680"/>
<name>Q0FV22_SALBH</name>
<dbReference type="InterPro" id="IPR002328">
    <property type="entry name" value="ADH_Zn_CS"/>
</dbReference>
<feature type="domain" description="Enoyl reductase (ER)" evidence="5">
    <location>
        <begin position="10"/>
        <end position="341"/>
    </location>
</feature>
<dbReference type="PANTHER" id="PTHR43401">
    <property type="entry name" value="L-THREONINE 3-DEHYDROGENASE"/>
    <property type="match status" value="1"/>
</dbReference>